<evidence type="ECO:0000313" key="2">
    <source>
        <dbReference type="Proteomes" id="UP000708208"/>
    </source>
</evidence>
<comment type="caution">
    <text evidence="1">The sequence shown here is derived from an EMBL/GenBank/DDBJ whole genome shotgun (WGS) entry which is preliminary data.</text>
</comment>
<protein>
    <submittedName>
        <fullName evidence="1">Uncharacterized protein</fullName>
    </submittedName>
</protein>
<sequence length="15" mass="1695">WLTQCFLSSGDTHSI</sequence>
<keyword evidence="2" id="KW-1185">Reference proteome</keyword>
<dbReference type="Proteomes" id="UP000708208">
    <property type="component" value="Unassembled WGS sequence"/>
</dbReference>
<accession>A0A8J2K2V8</accession>
<feature type="non-terminal residue" evidence="1">
    <location>
        <position position="1"/>
    </location>
</feature>
<reference evidence="1" key="1">
    <citation type="submission" date="2021-06" db="EMBL/GenBank/DDBJ databases">
        <authorList>
            <person name="Hodson N. C."/>
            <person name="Mongue J. A."/>
            <person name="Jaron S. K."/>
        </authorList>
    </citation>
    <scope>NUCLEOTIDE SEQUENCE</scope>
</reference>
<proteinExistence type="predicted"/>
<name>A0A8J2K2V8_9HEXA</name>
<organism evidence="1 2">
    <name type="scientific">Allacma fusca</name>
    <dbReference type="NCBI Taxonomy" id="39272"/>
    <lineage>
        <taxon>Eukaryota</taxon>
        <taxon>Metazoa</taxon>
        <taxon>Ecdysozoa</taxon>
        <taxon>Arthropoda</taxon>
        <taxon>Hexapoda</taxon>
        <taxon>Collembola</taxon>
        <taxon>Symphypleona</taxon>
        <taxon>Sminthuridae</taxon>
        <taxon>Allacma</taxon>
    </lineage>
</organism>
<gene>
    <name evidence="1" type="ORF">AFUS01_LOCUS17623</name>
</gene>
<evidence type="ECO:0000313" key="1">
    <source>
        <dbReference type="EMBL" id="CAG7728874.1"/>
    </source>
</evidence>
<dbReference type="EMBL" id="CAJVCH010169919">
    <property type="protein sequence ID" value="CAG7728874.1"/>
    <property type="molecule type" value="Genomic_DNA"/>
</dbReference>